<dbReference type="Proteomes" id="UP000886101">
    <property type="component" value="Unassembled WGS sequence"/>
</dbReference>
<organism evidence="1">
    <name type="scientific">Thermodesulfatator atlanticus</name>
    <dbReference type="NCBI Taxonomy" id="501497"/>
    <lineage>
        <taxon>Bacteria</taxon>
        <taxon>Pseudomonadati</taxon>
        <taxon>Thermodesulfobacteriota</taxon>
        <taxon>Thermodesulfobacteria</taxon>
        <taxon>Thermodesulfobacteriales</taxon>
        <taxon>Thermodesulfatatoraceae</taxon>
        <taxon>Thermodesulfatator</taxon>
    </lineage>
</organism>
<feature type="non-terminal residue" evidence="1">
    <location>
        <position position="436"/>
    </location>
</feature>
<name>A0A7V5U3I7_9BACT</name>
<evidence type="ECO:0000313" key="1">
    <source>
        <dbReference type="EMBL" id="HHI98141.1"/>
    </source>
</evidence>
<protein>
    <recommendedName>
        <fullName evidence="2">FlgD Ig-like domain-containing protein</fullName>
    </recommendedName>
</protein>
<reference evidence="1" key="1">
    <citation type="journal article" date="2020" name="mSystems">
        <title>Genome- and Community-Level Interaction Insights into Carbon Utilization and Element Cycling Functions of Hydrothermarchaeota in Hydrothermal Sediment.</title>
        <authorList>
            <person name="Zhou Z."/>
            <person name="Liu Y."/>
            <person name="Xu W."/>
            <person name="Pan J."/>
            <person name="Luo Z.H."/>
            <person name="Li M."/>
        </authorList>
    </citation>
    <scope>NUCLEOTIDE SEQUENCE [LARGE SCALE GENOMIC DNA]</scope>
    <source>
        <strain evidence="1">HyVt-533</strain>
    </source>
</reference>
<gene>
    <name evidence="1" type="ORF">ENJ96_09895</name>
</gene>
<dbReference type="Gene3D" id="3.40.50.10610">
    <property type="entry name" value="ABC-type transport auxiliary lipoprotein component"/>
    <property type="match status" value="1"/>
</dbReference>
<comment type="caution">
    <text evidence="1">The sequence shown here is derived from an EMBL/GenBank/DDBJ whole genome shotgun (WGS) entry which is preliminary data.</text>
</comment>
<evidence type="ECO:0008006" key="2">
    <source>
        <dbReference type="Google" id="ProtNLM"/>
    </source>
</evidence>
<sequence>MKRLFLFTVILFLGAVVSLRAQIAVFPFEDISKDINGIDLETTRLVIQELEKEGIEVVPLDRVLTFLVNNRLRWTGWVERLTALKVYRELGAELILLGTVTEKDPEKGLFGVALRLVRATDYKLLWGRTLAQSSAEKISFLELKKYTYEQIVAEVIKQLLEDLPEELQELKVYPPAVEIADVFVRPRYVRSNHLVECAVKLNFSGPKPEEVFFVLPGEKRVRAVEDRQRALYLGVWKAPQEEGRYPVNLVLQWGPPWNQKKKLFLSSFIVDNTPPKLKLKIRHGERIGETIAFRRYVTIVPVLEKSEPITRWRMVITGEHENEVLNIEEPGSLPESFNWRGTDASGHKVPVGRYQLKLFIWDKAGNKTVAKQEFLVVKDPPQVDLEAQRIGEQIELKLALKDHPVPLSNWYIDIWDEEGNLVKEYEGEGPLKKQFL</sequence>
<dbReference type="EMBL" id="DROK01000292">
    <property type="protein sequence ID" value="HHI98141.1"/>
    <property type="molecule type" value="Genomic_DNA"/>
</dbReference>
<dbReference type="Gene3D" id="2.60.40.4070">
    <property type="match status" value="1"/>
</dbReference>
<proteinExistence type="predicted"/>
<accession>A0A7V5U3I7</accession>
<dbReference type="AlphaFoldDB" id="A0A7V5U3I7"/>